<sequence>MDSATDEAIMASLLRLNPQTLQSLAGELRLRQRRLSFLLLSPPHFSLALSHLRSLSLTSKTLLLARFLLRSLSLLQSPLQRPPHRFCLRDFDAAVLLLAMCDSYDPSTAVPGIDWRSLIANRLAQEALCLAGLGGGWWQVIGPHVDAAGKCLRLVEAVKNTSASGGAAAAAAAVMSLGIAEVGECAICGEEILDGGTMPCGHPFHWGCILEWLRMRNTCPCCRFELPTVDIYGEIERVWKMIIKMGG</sequence>
<evidence type="ECO:0000259" key="5">
    <source>
        <dbReference type="PROSITE" id="PS50089"/>
    </source>
</evidence>
<reference evidence="6 7" key="2">
    <citation type="journal article" date="2017" name="Nature">
        <title>The Apostasia genome and the evolution of orchids.</title>
        <authorList>
            <person name="Zhang G.Q."/>
            <person name="Liu K.W."/>
            <person name="Li Z."/>
            <person name="Lohaus R."/>
            <person name="Hsiao Y.Y."/>
            <person name="Niu S.C."/>
            <person name="Wang J.Y."/>
            <person name="Lin Y.C."/>
            <person name="Xu Q."/>
            <person name="Chen L.J."/>
            <person name="Yoshida K."/>
            <person name="Fujiwara S."/>
            <person name="Wang Z.W."/>
            <person name="Zhang Y.Q."/>
            <person name="Mitsuda N."/>
            <person name="Wang M."/>
            <person name="Liu G.H."/>
            <person name="Pecoraro L."/>
            <person name="Huang H.X."/>
            <person name="Xiao X.J."/>
            <person name="Lin M."/>
            <person name="Wu X.Y."/>
            <person name="Wu W.L."/>
            <person name="Chen Y.Y."/>
            <person name="Chang S.B."/>
            <person name="Sakamoto S."/>
            <person name="Ohme-Takagi M."/>
            <person name="Yagi M."/>
            <person name="Zeng S.J."/>
            <person name="Shen C.Y."/>
            <person name="Yeh C.M."/>
            <person name="Luo Y.B."/>
            <person name="Tsai W.C."/>
            <person name="Van de Peer Y."/>
            <person name="Liu Z.J."/>
        </authorList>
    </citation>
    <scope>NUCLEOTIDE SEQUENCE [LARGE SCALE GENOMIC DNA]</scope>
    <source>
        <tissue evidence="6">The whole plant</tissue>
    </source>
</reference>
<dbReference type="GO" id="GO:0005737">
    <property type="term" value="C:cytoplasm"/>
    <property type="evidence" value="ECO:0007669"/>
    <property type="project" value="TreeGrafter"/>
</dbReference>
<keyword evidence="1" id="KW-0479">Metal-binding</keyword>
<proteinExistence type="predicted"/>
<dbReference type="Proteomes" id="UP000233837">
    <property type="component" value="Unassembled WGS sequence"/>
</dbReference>
<dbReference type="GO" id="GO:0008270">
    <property type="term" value="F:zinc ion binding"/>
    <property type="evidence" value="ECO:0007669"/>
    <property type="project" value="UniProtKB-KW"/>
</dbReference>
<protein>
    <submittedName>
        <fullName evidence="6">E3 ubiquitin-protein ligase RING1-like</fullName>
    </submittedName>
</protein>
<reference evidence="6 7" key="1">
    <citation type="journal article" date="2016" name="Sci. Rep.">
        <title>The Dendrobium catenatum Lindl. genome sequence provides insights into polysaccharide synthase, floral development and adaptive evolution.</title>
        <authorList>
            <person name="Zhang G.Q."/>
            <person name="Xu Q."/>
            <person name="Bian C."/>
            <person name="Tsai W.C."/>
            <person name="Yeh C.M."/>
            <person name="Liu K.W."/>
            <person name="Yoshida K."/>
            <person name="Zhang L.S."/>
            <person name="Chang S.B."/>
            <person name="Chen F."/>
            <person name="Shi Y."/>
            <person name="Su Y.Y."/>
            <person name="Zhang Y.Q."/>
            <person name="Chen L.J."/>
            <person name="Yin Y."/>
            <person name="Lin M."/>
            <person name="Huang H."/>
            <person name="Deng H."/>
            <person name="Wang Z.W."/>
            <person name="Zhu S.L."/>
            <person name="Zhao X."/>
            <person name="Deng C."/>
            <person name="Niu S.C."/>
            <person name="Huang J."/>
            <person name="Wang M."/>
            <person name="Liu G.H."/>
            <person name="Yang H.J."/>
            <person name="Xiao X.J."/>
            <person name="Hsiao Y.Y."/>
            <person name="Wu W.L."/>
            <person name="Chen Y.Y."/>
            <person name="Mitsuda N."/>
            <person name="Ohme-Takagi M."/>
            <person name="Luo Y.B."/>
            <person name="Van de Peer Y."/>
            <person name="Liu Z.J."/>
        </authorList>
    </citation>
    <scope>NUCLEOTIDE SEQUENCE [LARGE SCALE GENOMIC DNA]</scope>
    <source>
        <tissue evidence="6">The whole plant</tissue>
    </source>
</reference>
<gene>
    <name evidence="6" type="ORF">MA16_Dca007095</name>
</gene>
<evidence type="ECO:0000256" key="4">
    <source>
        <dbReference type="PROSITE-ProRule" id="PRU00175"/>
    </source>
</evidence>
<evidence type="ECO:0000256" key="3">
    <source>
        <dbReference type="ARBA" id="ARBA00022833"/>
    </source>
</evidence>
<evidence type="ECO:0000256" key="1">
    <source>
        <dbReference type="ARBA" id="ARBA00022723"/>
    </source>
</evidence>
<keyword evidence="3" id="KW-0862">Zinc</keyword>
<dbReference type="InterPro" id="IPR001841">
    <property type="entry name" value="Znf_RING"/>
</dbReference>
<dbReference type="OrthoDB" id="21204at2759"/>
<evidence type="ECO:0000313" key="7">
    <source>
        <dbReference type="Proteomes" id="UP000233837"/>
    </source>
</evidence>
<dbReference type="GO" id="GO:0016567">
    <property type="term" value="P:protein ubiquitination"/>
    <property type="evidence" value="ECO:0007669"/>
    <property type="project" value="TreeGrafter"/>
</dbReference>
<dbReference type="GO" id="GO:0061630">
    <property type="term" value="F:ubiquitin protein ligase activity"/>
    <property type="evidence" value="ECO:0007669"/>
    <property type="project" value="TreeGrafter"/>
</dbReference>
<dbReference type="EMBL" id="KZ502938">
    <property type="protein sequence ID" value="PKU70344.1"/>
    <property type="molecule type" value="Genomic_DNA"/>
</dbReference>
<name>A0A2I0W3W7_9ASPA</name>
<dbReference type="SMART" id="SM00184">
    <property type="entry name" value="RING"/>
    <property type="match status" value="1"/>
</dbReference>
<evidence type="ECO:0000313" key="6">
    <source>
        <dbReference type="EMBL" id="PKU70344.1"/>
    </source>
</evidence>
<dbReference type="SUPFAM" id="SSF57850">
    <property type="entry name" value="RING/U-box"/>
    <property type="match status" value="1"/>
</dbReference>
<organism evidence="6 7">
    <name type="scientific">Dendrobium catenatum</name>
    <dbReference type="NCBI Taxonomy" id="906689"/>
    <lineage>
        <taxon>Eukaryota</taxon>
        <taxon>Viridiplantae</taxon>
        <taxon>Streptophyta</taxon>
        <taxon>Embryophyta</taxon>
        <taxon>Tracheophyta</taxon>
        <taxon>Spermatophyta</taxon>
        <taxon>Magnoliopsida</taxon>
        <taxon>Liliopsida</taxon>
        <taxon>Asparagales</taxon>
        <taxon>Orchidaceae</taxon>
        <taxon>Epidendroideae</taxon>
        <taxon>Malaxideae</taxon>
        <taxon>Dendrobiinae</taxon>
        <taxon>Dendrobium</taxon>
    </lineage>
</organism>
<dbReference type="STRING" id="906689.A0A2I0W3W7"/>
<evidence type="ECO:0000256" key="2">
    <source>
        <dbReference type="ARBA" id="ARBA00022771"/>
    </source>
</evidence>
<dbReference type="PROSITE" id="PS50089">
    <property type="entry name" value="ZF_RING_2"/>
    <property type="match status" value="1"/>
</dbReference>
<dbReference type="AlphaFoldDB" id="A0A2I0W3W7"/>
<dbReference type="Pfam" id="PF13639">
    <property type="entry name" value="zf-RING_2"/>
    <property type="match status" value="1"/>
</dbReference>
<keyword evidence="7" id="KW-1185">Reference proteome</keyword>
<accession>A0A2I0W3W7</accession>
<dbReference type="PANTHER" id="PTHR15710">
    <property type="entry name" value="E3 UBIQUITIN-PROTEIN LIGASE PRAJA"/>
    <property type="match status" value="1"/>
</dbReference>
<feature type="domain" description="RING-type" evidence="5">
    <location>
        <begin position="185"/>
        <end position="223"/>
    </location>
</feature>
<dbReference type="PANTHER" id="PTHR15710:SF194">
    <property type="entry name" value="RING_U-BOX SUPERFAMILY PROTEIN"/>
    <property type="match status" value="1"/>
</dbReference>
<keyword evidence="2 4" id="KW-0863">Zinc-finger</keyword>
<dbReference type="Gene3D" id="3.30.40.10">
    <property type="entry name" value="Zinc/RING finger domain, C3HC4 (zinc finger)"/>
    <property type="match status" value="1"/>
</dbReference>
<dbReference type="InterPro" id="IPR013083">
    <property type="entry name" value="Znf_RING/FYVE/PHD"/>
</dbReference>